<evidence type="ECO:0000256" key="3">
    <source>
        <dbReference type="ARBA" id="ARBA00023015"/>
    </source>
</evidence>
<dbReference type="GO" id="GO:0005634">
    <property type="term" value="C:nucleus"/>
    <property type="evidence" value="ECO:0007669"/>
    <property type="project" value="UniProtKB-SubCell"/>
</dbReference>
<keyword evidence="9" id="KW-1185">Reference proteome</keyword>
<evidence type="ECO:0000256" key="6">
    <source>
        <dbReference type="ARBA" id="ARBA00023242"/>
    </source>
</evidence>
<evidence type="ECO:0000313" key="8">
    <source>
        <dbReference type="EMBL" id="MFH4984023.1"/>
    </source>
</evidence>
<dbReference type="InterPro" id="IPR046347">
    <property type="entry name" value="bZIP_sf"/>
</dbReference>
<evidence type="ECO:0000313" key="9">
    <source>
        <dbReference type="Proteomes" id="UP001608902"/>
    </source>
</evidence>
<sequence length="72" mass="8798">MSRISEKKRAQNRIASVRYRERKRRERESLLDRLSELELKNCCLRKQVDEFSNEIYYLKRLMRDIGMDSTSV</sequence>
<dbReference type="PANTHER" id="PTHR13044:SF14">
    <property type="entry name" value="CRYPTOCEPHAL, ISOFORM A"/>
    <property type="match status" value="1"/>
</dbReference>
<evidence type="ECO:0000256" key="4">
    <source>
        <dbReference type="ARBA" id="ARBA00023125"/>
    </source>
</evidence>
<dbReference type="Proteomes" id="UP001608902">
    <property type="component" value="Unassembled WGS sequence"/>
</dbReference>
<dbReference type="PROSITE" id="PS50217">
    <property type="entry name" value="BZIP"/>
    <property type="match status" value="1"/>
</dbReference>
<evidence type="ECO:0000256" key="1">
    <source>
        <dbReference type="ARBA" id="ARBA00004123"/>
    </source>
</evidence>
<keyword evidence="5" id="KW-0804">Transcription</keyword>
<dbReference type="Pfam" id="PF07716">
    <property type="entry name" value="bZIP_2"/>
    <property type="match status" value="1"/>
</dbReference>
<accession>A0ABD6EVQ8</accession>
<organism evidence="8 9">
    <name type="scientific">Gnathostoma spinigerum</name>
    <dbReference type="NCBI Taxonomy" id="75299"/>
    <lineage>
        <taxon>Eukaryota</taxon>
        <taxon>Metazoa</taxon>
        <taxon>Ecdysozoa</taxon>
        <taxon>Nematoda</taxon>
        <taxon>Chromadorea</taxon>
        <taxon>Rhabditida</taxon>
        <taxon>Spirurina</taxon>
        <taxon>Gnathostomatomorpha</taxon>
        <taxon>Gnathostomatoidea</taxon>
        <taxon>Gnathostomatidae</taxon>
        <taxon>Gnathostoma</taxon>
    </lineage>
</organism>
<reference evidence="8 9" key="1">
    <citation type="submission" date="2024-08" db="EMBL/GenBank/DDBJ databases">
        <title>Gnathostoma spinigerum genome.</title>
        <authorList>
            <person name="Gonzalez-Bertolin B."/>
            <person name="Monzon S."/>
            <person name="Zaballos A."/>
            <person name="Jimenez P."/>
            <person name="Dekumyoy P."/>
            <person name="Varona S."/>
            <person name="Cuesta I."/>
            <person name="Sumanam S."/>
            <person name="Adisakwattana P."/>
            <person name="Gasser R.B."/>
            <person name="Hernandez-Gonzalez A."/>
            <person name="Young N.D."/>
            <person name="Perteguer M.J."/>
        </authorList>
    </citation>
    <scope>NUCLEOTIDE SEQUENCE [LARGE SCALE GENOMIC DNA]</scope>
    <source>
        <strain evidence="8">AL3</strain>
        <tissue evidence="8">Liver</tissue>
    </source>
</reference>
<keyword evidence="6" id="KW-0539">Nucleus</keyword>
<keyword evidence="3" id="KW-0805">Transcription regulation</keyword>
<dbReference type="Gene3D" id="1.20.5.170">
    <property type="match status" value="1"/>
</dbReference>
<dbReference type="AlphaFoldDB" id="A0ABD6EVQ8"/>
<dbReference type="PROSITE" id="PS00036">
    <property type="entry name" value="BZIP_BASIC"/>
    <property type="match status" value="1"/>
</dbReference>
<dbReference type="SUPFAM" id="SSF57959">
    <property type="entry name" value="Leucine zipper domain"/>
    <property type="match status" value="1"/>
</dbReference>
<comment type="subcellular location">
    <subcellularLocation>
        <location evidence="1">Nucleus</location>
    </subcellularLocation>
</comment>
<dbReference type="GO" id="GO:0003677">
    <property type="term" value="F:DNA binding"/>
    <property type="evidence" value="ECO:0007669"/>
    <property type="project" value="UniProtKB-KW"/>
</dbReference>
<dbReference type="EMBL" id="JBGFUD010014928">
    <property type="protein sequence ID" value="MFH4984023.1"/>
    <property type="molecule type" value="Genomic_DNA"/>
</dbReference>
<evidence type="ECO:0000259" key="7">
    <source>
        <dbReference type="PROSITE" id="PS50217"/>
    </source>
</evidence>
<protein>
    <recommendedName>
        <fullName evidence="7">BZIP domain-containing protein</fullName>
    </recommendedName>
</protein>
<name>A0ABD6EVQ8_9BILA</name>
<evidence type="ECO:0000256" key="5">
    <source>
        <dbReference type="ARBA" id="ARBA00023163"/>
    </source>
</evidence>
<dbReference type="InterPro" id="IPR004827">
    <property type="entry name" value="bZIP"/>
</dbReference>
<feature type="domain" description="BZIP" evidence="7">
    <location>
        <begin position="6"/>
        <end position="65"/>
    </location>
</feature>
<dbReference type="PANTHER" id="PTHR13044">
    <property type="entry name" value="ACTIVATING TRANSCRIPTION FACTOR ATF 4/5"/>
    <property type="match status" value="1"/>
</dbReference>
<dbReference type="SMART" id="SM00338">
    <property type="entry name" value="BRLZ"/>
    <property type="match status" value="1"/>
</dbReference>
<gene>
    <name evidence="8" type="ORF">AB6A40_010732</name>
</gene>
<comment type="similarity">
    <text evidence="2">Belongs to the bZIP family.</text>
</comment>
<evidence type="ECO:0000256" key="2">
    <source>
        <dbReference type="ARBA" id="ARBA00007163"/>
    </source>
</evidence>
<comment type="caution">
    <text evidence="8">The sequence shown here is derived from an EMBL/GenBank/DDBJ whole genome shotgun (WGS) entry which is preliminary data.</text>
</comment>
<proteinExistence type="inferred from homology"/>
<keyword evidence="4" id="KW-0238">DNA-binding</keyword>